<reference evidence="4 5" key="1">
    <citation type="submission" date="2016-10" db="EMBL/GenBank/DDBJ databases">
        <authorList>
            <person name="Varghese N."/>
            <person name="Submissions S."/>
        </authorList>
    </citation>
    <scope>NUCLEOTIDE SEQUENCE [LARGE SCALE GENOMIC DNA]</scope>
    <source>
        <strain evidence="5">ATCC 20501</strain>
        <strain evidence="3 4">CGMCC 4.3529</strain>
    </source>
</reference>
<evidence type="ECO:0000313" key="2">
    <source>
        <dbReference type="EMBL" id="SEG01060.1"/>
    </source>
</evidence>
<protein>
    <submittedName>
        <fullName evidence="2">Predicted ATPase</fullName>
    </submittedName>
</protein>
<keyword evidence="4" id="KW-1185">Reference proteome</keyword>
<evidence type="ECO:0000313" key="5">
    <source>
        <dbReference type="Proteomes" id="UP000236729"/>
    </source>
</evidence>
<evidence type="ECO:0000259" key="1">
    <source>
        <dbReference type="Pfam" id="PF13521"/>
    </source>
</evidence>
<dbReference type="Gene3D" id="3.40.50.300">
    <property type="entry name" value="P-loop containing nucleotide triphosphate hydrolases"/>
    <property type="match status" value="1"/>
</dbReference>
<name>A0A1H5WNX3_9PSEU</name>
<dbReference type="EMBL" id="FOME01000006">
    <property type="protein sequence ID" value="SFD77848.1"/>
    <property type="molecule type" value="Genomic_DNA"/>
</dbReference>
<feature type="domain" description="NadR/Ttd14 AAA" evidence="1">
    <location>
        <begin position="6"/>
        <end position="169"/>
    </location>
</feature>
<reference evidence="2" key="2">
    <citation type="submission" date="2016-10" db="EMBL/GenBank/DDBJ databases">
        <authorList>
            <person name="de Groot N.N."/>
        </authorList>
    </citation>
    <scope>NUCLEOTIDE SEQUENCE [LARGE SCALE GENOMIC DNA]</scope>
    <source>
        <strain evidence="2">ATCC 20501</strain>
    </source>
</reference>
<dbReference type="Proteomes" id="UP000236729">
    <property type="component" value="Unassembled WGS sequence"/>
</dbReference>
<dbReference type="Proteomes" id="UP000199690">
    <property type="component" value="Unassembled WGS sequence"/>
</dbReference>
<evidence type="ECO:0000313" key="4">
    <source>
        <dbReference type="Proteomes" id="UP000199690"/>
    </source>
</evidence>
<dbReference type="InterPro" id="IPR038727">
    <property type="entry name" value="NadR/Ttd14_AAA_dom"/>
</dbReference>
<dbReference type="SMR" id="A0A1H5WNX3"/>
<dbReference type="AlphaFoldDB" id="A0A1H5WNX3"/>
<proteinExistence type="predicted"/>
<accession>A0A1I1V741</accession>
<gene>
    <name evidence="2" type="ORF">SAMN02982929_01254</name>
    <name evidence="3" type="ORF">SAMN05216506_106229</name>
</gene>
<dbReference type="RefSeq" id="WP_093353451.1">
    <property type="nucleotide sequence ID" value="NZ_FNVB01000002.1"/>
</dbReference>
<evidence type="ECO:0000313" key="3">
    <source>
        <dbReference type="EMBL" id="SFD77848.1"/>
    </source>
</evidence>
<sequence length="179" mass="19971">MAERFVVITGGPGAGKTTVVERLAAAGCAHAPEAGRAVITDQLAIGGRGLPWQDPELFAELMLAWDLRSYRQAERTTGPVLFDRGLPDLIGYLRLSGLPVPAHVHEAARRFRYRARVLIAPPWQQIYRQDDQRRQSFAEAESTYHHVAAAYTDCGYELVHLPRSTVEHRVRFVRAELAG</sequence>
<dbReference type="Pfam" id="PF13521">
    <property type="entry name" value="AAA_28"/>
    <property type="match status" value="1"/>
</dbReference>
<accession>A0A1H5WNX3</accession>
<organism evidence="2 5">
    <name type="scientific">Saccharopolyspora kobensis</name>
    <dbReference type="NCBI Taxonomy" id="146035"/>
    <lineage>
        <taxon>Bacteria</taxon>
        <taxon>Bacillati</taxon>
        <taxon>Actinomycetota</taxon>
        <taxon>Actinomycetes</taxon>
        <taxon>Pseudonocardiales</taxon>
        <taxon>Pseudonocardiaceae</taxon>
        <taxon>Saccharopolyspora</taxon>
    </lineage>
</organism>
<dbReference type="InterPro" id="IPR027417">
    <property type="entry name" value="P-loop_NTPase"/>
</dbReference>
<dbReference type="SUPFAM" id="SSF52540">
    <property type="entry name" value="P-loop containing nucleoside triphosphate hydrolases"/>
    <property type="match status" value="1"/>
</dbReference>
<dbReference type="EMBL" id="FNVB01000002">
    <property type="protein sequence ID" value="SEG01060.1"/>
    <property type="molecule type" value="Genomic_DNA"/>
</dbReference>